<dbReference type="FunFam" id="3.30.160.60:FF:000100">
    <property type="entry name" value="Zinc finger 45-like"/>
    <property type="match status" value="1"/>
</dbReference>
<feature type="binding site" evidence="11">
    <location>
        <position position="62"/>
    </location>
    <ligand>
        <name>Zn(2+)</name>
        <dbReference type="ChEBI" id="CHEBI:29105"/>
    </ligand>
</feature>
<dbReference type="FunFam" id="3.30.160.60:FF:000188">
    <property type="entry name" value="Zinc finger protein 787"/>
    <property type="match status" value="1"/>
</dbReference>
<organism evidence="15">
    <name type="scientific">Thrips palmi</name>
    <name type="common">Melon thrips</name>
    <dbReference type="NCBI Taxonomy" id="161013"/>
    <lineage>
        <taxon>Eukaryota</taxon>
        <taxon>Metazoa</taxon>
        <taxon>Ecdysozoa</taxon>
        <taxon>Arthropoda</taxon>
        <taxon>Hexapoda</taxon>
        <taxon>Insecta</taxon>
        <taxon>Pterygota</taxon>
        <taxon>Neoptera</taxon>
        <taxon>Paraneoptera</taxon>
        <taxon>Thysanoptera</taxon>
        <taxon>Terebrantia</taxon>
        <taxon>Thripoidea</taxon>
        <taxon>Thripidae</taxon>
        <taxon>Thrips</taxon>
    </lineage>
</organism>
<dbReference type="Pfam" id="PF00096">
    <property type="entry name" value="zf-C2H2"/>
    <property type="match status" value="5"/>
</dbReference>
<evidence type="ECO:0000256" key="7">
    <source>
        <dbReference type="ARBA" id="ARBA00023125"/>
    </source>
</evidence>
<gene>
    <name evidence="15" type="primary">LOC117647581</name>
</gene>
<dbReference type="KEGG" id="tpal:117647581"/>
<keyword evidence="4" id="KW-0677">Repeat</keyword>
<proteinExistence type="inferred from homology"/>
<dbReference type="SUPFAM" id="SSF57716">
    <property type="entry name" value="Glucocorticoid receptor-like (DNA-binding domain)"/>
    <property type="match status" value="1"/>
</dbReference>
<feature type="domain" description="C2H2-type" evidence="12">
    <location>
        <begin position="254"/>
        <end position="281"/>
    </location>
</feature>
<evidence type="ECO:0000313" key="14">
    <source>
        <dbReference type="Proteomes" id="UP000515158"/>
    </source>
</evidence>
<feature type="domain" description="C2H2-type" evidence="12">
    <location>
        <begin position="225"/>
        <end position="252"/>
    </location>
</feature>
<dbReference type="OrthoDB" id="6077919at2759"/>
<dbReference type="PROSITE" id="PS51915">
    <property type="entry name" value="ZAD"/>
    <property type="match status" value="1"/>
</dbReference>
<keyword evidence="5 10" id="KW-0863">Zinc-finger</keyword>
<dbReference type="AlphaFoldDB" id="A0A6P8ZBK9"/>
<dbReference type="RefSeq" id="XP_034245302.1">
    <property type="nucleotide sequence ID" value="XM_034389411.1"/>
</dbReference>
<feature type="domain" description="C2H2-type" evidence="12">
    <location>
        <begin position="282"/>
        <end position="309"/>
    </location>
</feature>
<evidence type="ECO:0000256" key="10">
    <source>
        <dbReference type="PROSITE-ProRule" id="PRU00042"/>
    </source>
</evidence>
<evidence type="ECO:0000313" key="15">
    <source>
        <dbReference type="RefSeq" id="XP_034245302.1"/>
    </source>
</evidence>
<feature type="domain" description="C2H2-type" evidence="12">
    <location>
        <begin position="425"/>
        <end position="449"/>
    </location>
</feature>
<dbReference type="PROSITE" id="PS00028">
    <property type="entry name" value="ZINC_FINGER_C2H2_1"/>
    <property type="match status" value="7"/>
</dbReference>
<feature type="domain" description="ZAD" evidence="13">
    <location>
        <begin position="7"/>
        <end position="86"/>
    </location>
</feature>
<evidence type="ECO:0000256" key="11">
    <source>
        <dbReference type="PROSITE-ProRule" id="PRU01263"/>
    </source>
</evidence>
<dbReference type="GO" id="GO:0003677">
    <property type="term" value="F:DNA binding"/>
    <property type="evidence" value="ECO:0007669"/>
    <property type="project" value="UniProtKB-KW"/>
</dbReference>
<feature type="domain" description="C2H2-type" evidence="12">
    <location>
        <begin position="369"/>
        <end position="396"/>
    </location>
</feature>
<feature type="domain" description="C2H2-type" evidence="12">
    <location>
        <begin position="341"/>
        <end position="368"/>
    </location>
</feature>
<dbReference type="Proteomes" id="UP000515158">
    <property type="component" value="Unplaced"/>
</dbReference>
<evidence type="ECO:0000256" key="9">
    <source>
        <dbReference type="ARBA" id="ARBA00023242"/>
    </source>
</evidence>
<dbReference type="InterPro" id="IPR036236">
    <property type="entry name" value="Znf_C2H2_sf"/>
</dbReference>
<dbReference type="Gene3D" id="3.30.160.60">
    <property type="entry name" value="Classic Zinc Finger"/>
    <property type="match status" value="6"/>
</dbReference>
<evidence type="ECO:0000256" key="3">
    <source>
        <dbReference type="ARBA" id="ARBA00022723"/>
    </source>
</evidence>
<keyword evidence="14" id="KW-1185">Reference proteome</keyword>
<dbReference type="SUPFAM" id="SSF57667">
    <property type="entry name" value="beta-beta-alpha zinc fingers"/>
    <property type="match status" value="5"/>
</dbReference>
<feature type="binding site" evidence="11">
    <location>
        <position position="59"/>
    </location>
    <ligand>
        <name>Zn(2+)</name>
        <dbReference type="ChEBI" id="CHEBI:29105"/>
    </ligand>
</feature>
<dbReference type="InterPro" id="IPR050888">
    <property type="entry name" value="ZnF_C2H2-type_TF"/>
</dbReference>
<evidence type="ECO:0000256" key="8">
    <source>
        <dbReference type="ARBA" id="ARBA00023163"/>
    </source>
</evidence>
<evidence type="ECO:0000256" key="2">
    <source>
        <dbReference type="ARBA" id="ARBA00006991"/>
    </source>
</evidence>
<protein>
    <submittedName>
        <fullName evidence="15">Zinc finger protein 391-like</fullName>
    </submittedName>
</protein>
<evidence type="ECO:0000259" key="13">
    <source>
        <dbReference type="PROSITE" id="PS51915"/>
    </source>
</evidence>
<evidence type="ECO:0000256" key="5">
    <source>
        <dbReference type="ARBA" id="ARBA00022771"/>
    </source>
</evidence>
<dbReference type="FunFam" id="3.30.160.60:FF:002343">
    <property type="entry name" value="Zinc finger protein 33A"/>
    <property type="match status" value="1"/>
</dbReference>
<dbReference type="GO" id="GO:0005634">
    <property type="term" value="C:nucleus"/>
    <property type="evidence" value="ECO:0007669"/>
    <property type="project" value="UniProtKB-SubCell"/>
</dbReference>
<dbReference type="SMART" id="SM00355">
    <property type="entry name" value="ZnF_C2H2"/>
    <property type="match status" value="8"/>
</dbReference>
<dbReference type="PROSITE" id="PS50157">
    <property type="entry name" value="ZINC_FINGER_C2H2_2"/>
    <property type="match status" value="8"/>
</dbReference>
<comment type="similarity">
    <text evidence="2">Belongs to the krueppel C2H2-type zinc-finger protein family.</text>
</comment>
<feature type="domain" description="C2H2-type" evidence="12">
    <location>
        <begin position="397"/>
        <end position="424"/>
    </location>
</feature>
<keyword evidence="7" id="KW-0238">DNA-binding</keyword>
<dbReference type="PANTHER" id="PTHR24406">
    <property type="entry name" value="TRANSCRIPTIONAL REPRESSOR CTCFL-RELATED"/>
    <property type="match status" value="1"/>
</dbReference>
<feature type="binding site" evidence="11">
    <location>
        <position position="9"/>
    </location>
    <ligand>
        <name>Zn(2+)</name>
        <dbReference type="ChEBI" id="CHEBI:29105"/>
    </ligand>
</feature>
<dbReference type="FunFam" id="3.30.160.60:FF:000671">
    <property type="entry name" value="Zinc finger protein 26"/>
    <property type="match status" value="1"/>
</dbReference>
<evidence type="ECO:0000256" key="1">
    <source>
        <dbReference type="ARBA" id="ARBA00004123"/>
    </source>
</evidence>
<accession>A0A6P8ZBK9</accession>
<dbReference type="GO" id="GO:0006355">
    <property type="term" value="P:regulation of DNA-templated transcription"/>
    <property type="evidence" value="ECO:0007669"/>
    <property type="project" value="UniProtKB-ARBA"/>
</dbReference>
<feature type="domain" description="C2H2-type" evidence="12">
    <location>
        <begin position="310"/>
        <end position="338"/>
    </location>
</feature>
<dbReference type="GO" id="GO:0008270">
    <property type="term" value="F:zinc ion binding"/>
    <property type="evidence" value="ECO:0007669"/>
    <property type="project" value="UniProtKB-UniRule"/>
</dbReference>
<keyword evidence="8" id="KW-0804">Transcription</keyword>
<name>A0A6P8ZBK9_THRPL</name>
<dbReference type="InterPro" id="IPR013087">
    <property type="entry name" value="Znf_C2H2_type"/>
</dbReference>
<dbReference type="InParanoid" id="A0A6P8ZBK9"/>
<evidence type="ECO:0000259" key="12">
    <source>
        <dbReference type="PROSITE" id="PS50157"/>
    </source>
</evidence>
<sequence>MFWDEGMVCRLCLISNLNASSFYELFGSDVTETSSVASKLFSALKWKVHREDGLSKYVCMECVQQLDFIIFCNTWSSKVAVDFEEVQSLSLLHCKQTNKMARSHLFSIFERRNSKKIDPALIKNKFNAISLLVSQIESILSKSDDENLCFTENENNVTDCMSLDIEQYCSSPAVDNETYPPIMNECPAEAEVPTDLELSSNPEDSSNLPMDDGFPAYVFDKKEQLLCPECQVSFPKRTLLWKHLMSHEGAIDKYQCSICRKKFISTCELSRHIRAHKGLKPYKCSKCSQYFSQKNLLDNHLNWHEGRKGHLCDICGECLSSGPNLKAHISNRHSMEKQRPFKCNECGKCFARSHHLENHITIHTECRSHLCTTCGVAFKRYSQLQEHENVHSAEKQFKCDECNKCFWTKRVLKVHKLVHSDLKPHQCSQCSKSFVRLSGLQAHLKTHKN</sequence>
<dbReference type="Pfam" id="PF07776">
    <property type="entry name" value="zf-AD"/>
    <property type="match status" value="1"/>
</dbReference>
<reference evidence="15" key="1">
    <citation type="submission" date="2025-08" db="UniProtKB">
        <authorList>
            <consortium name="RefSeq"/>
        </authorList>
    </citation>
    <scope>IDENTIFICATION</scope>
    <source>
        <tissue evidence="15">Total insect</tissue>
    </source>
</reference>
<evidence type="ECO:0000256" key="6">
    <source>
        <dbReference type="ARBA" id="ARBA00022833"/>
    </source>
</evidence>
<feature type="binding site" evidence="11">
    <location>
        <position position="12"/>
    </location>
    <ligand>
        <name>Zn(2+)</name>
        <dbReference type="ChEBI" id="CHEBI:29105"/>
    </ligand>
</feature>
<dbReference type="InterPro" id="IPR012934">
    <property type="entry name" value="Znf_AD"/>
</dbReference>
<keyword evidence="3 11" id="KW-0479">Metal-binding</keyword>
<dbReference type="Gene3D" id="3.40.1800.20">
    <property type="match status" value="1"/>
</dbReference>
<comment type="subcellular location">
    <subcellularLocation>
        <location evidence="1">Nucleus</location>
    </subcellularLocation>
</comment>
<dbReference type="Pfam" id="PF13894">
    <property type="entry name" value="zf-C2H2_4"/>
    <property type="match status" value="1"/>
</dbReference>
<keyword evidence="9" id="KW-0539">Nucleus</keyword>
<dbReference type="GeneID" id="117647581"/>
<keyword evidence="6 11" id="KW-0862">Zinc</keyword>
<evidence type="ECO:0000256" key="4">
    <source>
        <dbReference type="ARBA" id="ARBA00022737"/>
    </source>
</evidence>